<dbReference type="EMBL" id="MN739933">
    <property type="protein sequence ID" value="QHT78476.1"/>
    <property type="molecule type" value="Genomic_DNA"/>
</dbReference>
<name>A0A6C0HE72_9ZZZZ</name>
<evidence type="ECO:0008006" key="2">
    <source>
        <dbReference type="Google" id="ProtNLM"/>
    </source>
</evidence>
<dbReference type="AlphaFoldDB" id="A0A6C0HE72"/>
<accession>A0A6C0HE72</accession>
<reference evidence="1" key="1">
    <citation type="journal article" date="2020" name="Nature">
        <title>Giant virus diversity and host interactions through global metagenomics.</title>
        <authorList>
            <person name="Schulz F."/>
            <person name="Roux S."/>
            <person name="Paez-Espino D."/>
            <person name="Jungbluth S."/>
            <person name="Walsh D.A."/>
            <person name="Denef V.J."/>
            <person name="McMahon K.D."/>
            <person name="Konstantinidis K.T."/>
            <person name="Eloe-Fadrosh E.A."/>
            <person name="Kyrpides N.C."/>
            <person name="Woyke T."/>
        </authorList>
    </citation>
    <scope>NUCLEOTIDE SEQUENCE</scope>
    <source>
        <strain evidence="1">GVMAG-M-3300023179-91</strain>
    </source>
</reference>
<organism evidence="1">
    <name type="scientific">viral metagenome</name>
    <dbReference type="NCBI Taxonomy" id="1070528"/>
    <lineage>
        <taxon>unclassified sequences</taxon>
        <taxon>metagenomes</taxon>
        <taxon>organismal metagenomes</taxon>
    </lineage>
</organism>
<sequence>MAVQEVDINELSLIRDKIEGMTKFNQVEVLRILNKHQNVTLNENKYGVHINLTDLSSEIINELKIYINYVNTQEINLNNIEQQKENFKSIYFAKDNKDNNTKNNKYAISA</sequence>
<proteinExistence type="predicted"/>
<evidence type="ECO:0000313" key="1">
    <source>
        <dbReference type="EMBL" id="QHT78476.1"/>
    </source>
</evidence>
<protein>
    <recommendedName>
        <fullName evidence="2">NET domain-containing protein</fullName>
    </recommendedName>
</protein>